<evidence type="ECO:0000256" key="6">
    <source>
        <dbReference type="ARBA" id="ARBA00022839"/>
    </source>
</evidence>
<keyword evidence="4" id="KW-0378">Hydrolase</keyword>
<dbReference type="FunFam" id="1.10.150.80:FF:000001">
    <property type="entry name" value="Putative exosome component 10"/>
    <property type="match status" value="1"/>
</dbReference>
<sequence length="795" mass="90030">MDDFNTLQQSIQSSLVATTRSASALASEDLSFHRSLDPSIGSKLDRQNARLITLAQGLLASATAGSESIRKQPRLSDIESVEDNWKAVVDVVDSLLERADTALDEFTGAVKRLTPTREGLHQTPNAKPLPRTSSKPAAAFRNQDIPKPQLLFDVVPNNFESEPFKPLLLTKPHASNALETTPSRHGGDDRRPQYSHPYQLEIEQYQYPASVHTYSEPVIFHAFEETTATLVDTEEQMEEMLEELKKAKEIAIDLEHHDHRSYIGIVSLMQISTRERDWIVDTLKPWRRKLQRLNQVFADPAILKVLHGAYMDVVWLQRDLGLYLVGLFDTHFACRALGYSGASLAFLLKKFADVDAQKQYQTADWRIRPLPQELFDYARSDTHYLLYIYDCMRNELIAKSDFSKPEHEGDKLWDVLQKSKETALQCYEHPTYDYGLGQGPAGWYKMLSRTPANLTKEQFGAFRAIHRWRDQVAREQDDSVHFVMAGHNVFSIAKALPTTKAELLNIAQPLTQTIRLRADELLDVLIKARAEGENGPEMLDLLSEIEPRFWRKQAEKPQSSTFGLTQHFPKRAAAPLAKEIVTDLPLRSSASSFWGRAFPIADSRSTHDVSSSANLALAMPLPPLAVETFRNGDEPITATPPKITQEQAVTPAGQSKESRTDDDDVFVLKQMGRKRKHTELNDGLATQEDTLSIEPDEATQRMEKAERRRARKAARRAAQEPSTNSNSATPRDEDEEQPFDYENAPNMLQLPRLSREEMKKKSKKQVNPYTKALDTRTGLPRTQKEKAGKTMTFKE</sequence>
<dbReference type="Gene3D" id="1.10.150.80">
    <property type="entry name" value="HRDC domain"/>
    <property type="match status" value="1"/>
</dbReference>
<dbReference type="GO" id="GO:0071044">
    <property type="term" value="P:histone mRNA catabolic process"/>
    <property type="evidence" value="ECO:0007669"/>
    <property type="project" value="TreeGrafter"/>
</dbReference>
<dbReference type="EMBL" id="MU003859">
    <property type="protein sequence ID" value="KAF2716880.1"/>
    <property type="molecule type" value="Genomic_DNA"/>
</dbReference>
<evidence type="ECO:0000256" key="2">
    <source>
        <dbReference type="ARBA" id="ARBA00022552"/>
    </source>
</evidence>
<evidence type="ECO:0000256" key="10">
    <source>
        <dbReference type="SAM" id="MobiDB-lite"/>
    </source>
</evidence>
<dbReference type="FunFam" id="3.30.420.10:FF:000059">
    <property type="entry name" value="Exosome complex exonuclease Rrp6"/>
    <property type="match status" value="1"/>
</dbReference>
<dbReference type="Pfam" id="PF01612">
    <property type="entry name" value="DNA_pol_A_exo1"/>
    <property type="match status" value="1"/>
</dbReference>
<feature type="region of interest" description="Disordered" evidence="10">
    <location>
        <begin position="114"/>
        <end position="137"/>
    </location>
</feature>
<dbReference type="GO" id="GO:0071035">
    <property type="term" value="P:nuclear polyadenylation-dependent rRNA catabolic process"/>
    <property type="evidence" value="ECO:0007669"/>
    <property type="project" value="TreeGrafter"/>
</dbReference>
<feature type="coiled-coil region" evidence="9">
    <location>
        <begin position="223"/>
        <end position="257"/>
    </location>
</feature>
<dbReference type="GO" id="GO:0071040">
    <property type="term" value="P:nuclear polyadenylation-dependent antisense transcript catabolic process"/>
    <property type="evidence" value="ECO:0007669"/>
    <property type="project" value="TreeGrafter"/>
</dbReference>
<keyword evidence="9" id="KW-0175">Coiled coil</keyword>
<evidence type="ECO:0000256" key="4">
    <source>
        <dbReference type="ARBA" id="ARBA00022801"/>
    </source>
</evidence>
<keyword evidence="13" id="KW-1185">Reference proteome</keyword>
<dbReference type="GO" id="GO:0071051">
    <property type="term" value="P:poly(A)-dependent snoRNA 3'-end processing"/>
    <property type="evidence" value="ECO:0007669"/>
    <property type="project" value="TreeGrafter"/>
</dbReference>
<keyword evidence="3" id="KW-0540">Nuclease</keyword>
<dbReference type="InterPro" id="IPR002121">
    <property type="entry name" value="HRDC_dom"/>
</dbReference>
<feature type="region of interest" description="Disordered" evidence="10">
    <location>
        <begin position="631"/>
        <end position="795"/>
    </location>
</feature>
<dbReference type="GO" id="GO:0071039">
    <property type="term" value="P:nuclear polyadenylation-dependent CUT catabolic process"/>
    <property type="evidence" value="ECO:0007669"/>
    <property type="project" value="TreeGrafter"/>
</dbReference>
<dbReference type="SMART" id="SM00341">
    <property type="entry name" value="HRDC"/>
    <property type="match status" value="1"/>
</dbReference>
<organism evidence="12 13">
    <name type="scientific">Polychaeton citri CBS 116435</name>
    <dbReference type="NCBI Taxonomy" id="1314669"/>
    <lineage>
        <taxon>Eukaryota</taxon>
        <taxon>Fungi</taxon>
        <taxon>Dikarya</taxon>
        <taxon>Ascomycota</taxon>
        <taxon>Pezizomycotina</taxon>
        <taxon>Dothideomycetes</taxon>
        <taxon>Dothideomycetidae</taxon>
        <taxon>Capnodiales</taxon>
        <taxon>Capnodiaceae</taxon>
        <taxon>Polychaeton</taxon>
    </lineage>
</organism>
<dbReference type="InterPro" id="IPR045092">
    <property type="entry name" value="Rrp6-like"/>
</dbReference>
<dbReference type="InterPro" id="IPR044876">
    <property type="entry name" value="HRDC_dom_sf"/>
</dbReference>
<keyword evidence="6" id="KW-0269">Exonuclease</keyword>
<gene>
    <name evidence="12" type="ORF">K431DRAFT_335186</name>
</gene>
<evidence type="ECO:0000313" key="12">
    <source>
        <dbReference type="EMBL" id="KAF2716880.1"/>
    </source>
</evidence>
<dbReference type="Pfam" id="PF08066">
    <property type="entry name" value="PMC2NT"/>
    <property type="match status" value="1"/>
</dbReference>
<dbReference type="GO" id="GO:0071037">
    <property type="term" value="P:nuclear polyadenylation-dependent snRNA catabolic process"/>
    <property type="evidence" value="ECO:0007669"/>
    <property type="project" value="TreeGrafter"/>
</dbReference>
<dbReference type="GO" id="GO:0071036">
    <property type="term" value="P:nuclear polyadenylation-dependent snoRNA catabolic process"/>
    <property type="evidence" value="ECO:0007669"/>
    <property type="project" value="TreeGrafter"/>
</dbReference>
<dbReference type="GO" id="GO:0005730">
    <property type="term" value="C:nucleolus"/>
    <property type="evidence" value="ECO:0007669"/>
    <property type="project" value="TreeGrafter"/>
</dbReference>
<dbReference type="CDD" id="cd06147">
    <property type="entry name" value="Rrp6p_like_exo"/>
    <property type="match status" value="1"/>
</dbReference>
<evidence type="ECO:0000256" key="9">
    <source>
        <dbReference type="SAM" id="Coils"/>
    </source>
</evidence>
<reference evidence="12" key="1">
    <citation type="journal article" date="2020" name="Stud. Mycol.">
        <title>101 Dothideomycetes genomes: a test case for predicting lifestyles and emergence of pathogens.</title>
        <authorList>
            <person name="Haridas S."/>
            <person name="Albert R."/>
            <person name="Binder M."/>
            <person name="Bloem J."/>
            <person name="Labutti K."/>
            <person name="Salamov A."/>
            <person name="Andreopoulos B."/>
            <person name="Baker S."/>
            <person name="Barry K."/>
            <person name="Bills G."/>
            <person name="Bluhm B."/>
            <person name="Cannon C."/>
            <person name="Castanera R."/>
            <person name="Culley D."/>
            <person name="Daum C."/>
            <person name="Ezra D."/>
            <person name="Gonzalez J."/>
            <person name="Henrissat B."/>
            <person name="Kuo A."/>
            <person name="Liang C."/>
            <person name="Lipzen A."/>
            <person name="Lutzoni F."/>
            <person name="Magnuson J."/>
            <person name="Mondo S."/>
            <person name="Nolan M."/>
            <person name="Ohm R."/>
            <person name="Pangilinan J."/>
            <person name="Park H.-J."/>
            <person name="Ramirez L."/>
            <person name="Alfaro M."/>
            <person name="Sun H."/>
            <person name="Tritt A."/>
            <person name="Yoshinaga Y."/>
            <person name="Zwiers L.-H."/>
            <person name="Turgeon B."/>
            <person name="Goodwin S."/>
            <person name="Spatafora J."/>
            <person name="Crous P."/>
            <person name="Grigoriev I."/>
        </authorList>
    </citation>
    <scope>NUCLEOTIDE SEQUENCE</scope>
    <source>
        <strain evidence="12">CBS 116435</strain>
    </source>
</reference>
<comment type="similarity">
    <text evidence="8">Belongs to the exosome component 10/RRP6 family.</text>
</comment>
<feature type="region of interest" description="Disordered" evidence="10">
    <location>
        <begin position="170"/>
        <end position="192"/>
    </location>
</feature>
<dbReference type="GO" id="GO:0000467">
    <property type="term" value="P:exonucleolytic trimming to generate mature 3'-end of 5.8S rRNA from tricistronic rRNA transcript (SSU-rRNA, 5.8S rRNA, LSU-rRNA)"/>
    <property type="evidence" value="ECO:0007669"/>
    <property type="project" value="InterPro"/>
</dbReference>
<dbReference type="SUPFAM" id="SSF47819">
    <property type="entry name" value="HRDC-like"/>
    <property type="match status" value="1"/>
</dbReference>
<evidence type="ECO:0000256" key="3">
    <source>
        <dbReference type="ARBA" id="ARBA00022722"/>
    </source>
</evidence>
<protein>
    <recommendedName>
        <fullName evidence="11">HRDC domain-containing protein</fullName>
    </recommendedName>
</protein>
<dbReference type="OrthoDB" id="2250022at2759"/>
<evidence type="ECO:0000256" key="8">
    <source>
        <dbReference type="ARBA" id="ARBA00043957"/>
    </source>
</evidence>
<dbReference type="PROSITE" id="PS50967">
    <property type="entry name" value="HRDC"/>
    <property type="match status" value="1"/>
</dbReference>
<dbReference type="SUPFAM" id="SSF53098">
    <property type="entry name" value="Ribonuclease H-like"/>
    <property type="match status" value="1"/>
</dbReference>
<dbReference type="Proteomes" id="UP000799441">
    <property type="component" value="Unassembled WGS sequence"/>
</dbReference>
<accession>A0A9P4ULE9</accession>
<dbReference type="SMART" id="SM00474">
    <property type="entry name" value="35EXOc"/>
    <property type="match status" value="1"/>
</dbReference>
<feature type="domain" description="HRDC" evidence="11">
    <location>
        <begin position="455"/>
        <end position="535"/>
    </location>
</feature>
<dbReference type="InterPro" id="IPR012337">
    <property type="entry name" value="RNaseH-like_sf"/>
</dbReference>
<dbReference type="InterPro" id="IPR010997">
    <property type="entry name" value="HRDC-like_sf"/>
</dbReference>
<dbReference type="PANTHER" id="PTHR12124">
    <property type="entry name" value="POLYMYOSITIS/SCLERODERMA AUTOANTIGEN-RELATED"/>
    <property type="match status" value="1"/>
</dbReference>
<evidence type="ECO:0000259" key="11">
    <source>
        <dbReference type="PROSITE" id="PS50967"/>
    </source>
</evidence>
<dbReference type="InterPro" id="IPR002562">
    <property type="entry name" value="3'-5'_exonuclease_dom"/>
</dbReference>
<dbReference type="GO" id="GO:0000176">
    <property type="term" value="C:nuclear exosome (RNase complex)"/>
    <property type="evidence" value="ECO:0007669"/>
    <property type="project" value="InterPro"/>
</dbReference>
<keyword evidence="5" id="KW-0271">Exosome</keyword>
<dbReference type="AlphaFoldDB" id="A0A9P4ULE9"/>
<keyword evidence="2" id="KW-0698">rRNA processing</keyword>
<dbReference type="GO" id="GO:0071038">
    <property type="term" value="P:TRAMP-dependent tRNA surveillance pathway"/>
    <property type="evidence" value="ECO:0007669"/>
    <property type="project" value="TreeGrafter"/>
</dbReference>
<evidence type="ECO:0000256" key="7">
    <source>
        <dbReference type="ARBA" id="ARBA00023242"/>
    </source>
</evidence>
<dbReference type="GO" id="GO:0003727">
    <property type="term" value="F:single-stranded RNA binding"/>
    <property type="evidence" value="ECO:0007669"/>
    <property type="project" value="TreeGrafter"/>
</dbReference>
<comment type="subcellular location">
    <subcellularLocation>
        <location evidence="1">Nucleus</location>
    </subcellularLocation>
</comment>
<dbReference type="InterPro" id="IPR036397">
    <property type="entry name" value="RNaseH_sf"/>
</dbReference>
<dbReference type="PANTHER" id="PTHR12124:SF47">
    <property type="entry name" value="EXOSOME COMPONENT 10"/>
    <property type="match status" value="1"/>
</dbReference>
<feature type="compositionally biased region" description="Basic and acidic residues" evidence="10">
    <location>
        <begin position="782"/>
        <end position="795"/>
    </location>
</feature>
<keyword evidence="7" id="KW-0539">Nucleus</keyword>
<dbReference type="GO" id="GO:0000175">
    <property type="term" value="F:3'-5'-RNA exonuclease activity"/>
    <property type="evidence" value="ECO:0007669"/>
    <property type="project" value="InterPro"/>
</dbReference>
<dbReference type="InterPro" id="IPR012588">
    <property type="entry name" value="Exosome-assoc_fac_Rrp6_N"/>
</dbReference>
<evidence type="ECO:0000313" key="13">
    <source>
        <dbReference type="Proteomes" id="UP000799441"/>
    </source>
</evidence>
<feature type="compositionally biased region" description="Polar residues" evidence="10">
    <location>
        <begin position="720"/>
        <end position="729"/>
    </location>
</feature>
<evidence type="ECO:0000256" key="5">
    <source>
        <dbReference type="ARBA" id="ARBA00022835"/>
    </source>
</evidence>
<dbReference type="InterPro" id="IPR049559">
    <property type="entry name" value="Rrp6p-like_exo"/>
</dbReference>
<comment type="caution">
    <text evidence="12">The sequence shown here is derived from an EMBL/GenBank/DDBJ whole genome shotgun (WGS) entry which is preliminary data.</text>
</comment>
<dbReference type="Pfam" id="PF00570">
    <property type="entry name" value="HRDC"/>
    <property type="match status" value="1"/>
</dbReference>
<dbReference type="Gene3D" id="3.30.420.10">
    <property type="entry name" value="Ribonuclease H-like superfamily/Ribonuclease H"/>
    <property type="match status" value="1"/>
</dbReference>
<evidence type="ECO:0000256" key="1">
    <source>
        <dbReference type="ARBA" id="ARBA00004123"/>
    </source>
</evidence>
<name>A0A9P4ULE9_9PEZI</name>
<proteinExistence type="inferred from homology"/>
<dbReference type="GO" id="GO:0000166">
    <property type="term" value="F:nucleotide binding"/>
    <property type="evidence" value="ECO:0007669"/>
    <property type="project" value="InterPro"/>
</dbReference>
<feature type="compositionally biased region" description="Polar residues" evidence="10">
    <location>
        <begin position="642"/>
        <end position="655"/>
    </location>
</feature>